<evidence type="ECO:0000256" key="2">
    <source>
        <dbReference type="ARBA" id="ARBA00010304"/>
    </source>
</evidence>
<proteinExistence type="inferred from homology"/>
<dbReference type="EMBL" id="JAVXUP010001461">
    <property type="protein sequence ID" value="KAK3011344.1"/>
    <property type="molecule type" value="Genomic_DNA"/>
</dbReference>
<dbReference type="GO" id="GO:0036297">
    <property type="term" value="P:interstrand cross-link repair"/>
    <property type="evidence" value="ECO:0007669"/>
    <property type="project" value="TreeGrafter"/>
</dbReference>
<sequence length="264" mass="30117">MVTWPYLLHQSYIFPCQNVSIYLHIYIHSSVLWNLGTEYVIDGIKVTMLEASHCPGAALIHFLLPNGQCYLHTGDFRASKLMQAYPLLTKQRINVLYLDTTYCNNKYRFPSKEDKEAKTLVIVGSYSIGKECVYLAISKALGVKMYANPSRRRTLQSFGWSDLSGNLCTHGNDTPISPCSAYIIPEIRGWTYTETIGSRLDLIKPSSWGIVTIHGVPYSEHSSFIELREFVQFLRPEKIIPTVNVGNASNRDKMQSYFREWLKG</sequence>
<dbReference type="Gene3D" id="3.60.15.10">
    <property type="entry name" value="Ribonuclease Z/Hydroxyacylglutathione hydrolase-like"/>
    <property type="match status" value="1"/>
</dbReference>
<gene>
    <name evidence="7" type="ORF">RJ639_012795</name>
</gene>
<feature type="domain" description="DNA repair metallo-beta-lactamase" evidence="6">
    <location>
        <begin position="188"/>
        <end position="247"/>
    </location>
</feature>
<protein>
    <recommendedName>
        <fullName evidence="6">DNA repair metallo-beta-lactamase domain-containing protein</fullName>
    </recommendedName>
</protein>
<reference evidence="7" key="1">
    <citation type="submission" date="2022-12" db="EMBL/GenBank/DDBJ databases">
        <title>Draft genome assemblies for two species of Escallonia (Escalloniales).</title>
        <authorList>
            <person name="Chanderbali A."/>
            <person name="Dervinis C."/>
            <person name="Anghel I."/>
            <person name="Soltis D."/>
            <person name="Soltis P."/>
            <person name="Zapata F."/>
        </authorList>
    </citation>
    <scope>NUCLEOTIDE SEQUENCE</scope>
    <source>
        <strain evidence="7">UCBG64.0493</strain>
        <tissue evidence="7">Leaf</tissue>
    </source>
</reference>
<comment type="caution">
    <text evidence="7">The sequence shown here is derived from an EMBL/GenBank/DDBJ whole genome shotgun (WGS) entry which is preliminary data.</text>
</comment>
<keyword evidence="8" id="KW-1185">Reference proteome</keyword>
<dbReference type="GO" id="GO:0003684">
    <property type="term" value="F:damaged DNA binding"/>
    <property type="evidence" value="ECO:0007669"/>
    <property type="project" value="TreeGrafter"/>
</dbReference>
<keyword evidence="3" id="KW-0227">DNA damage</keyword>
<evidence type="ECO:0000313" key="7">
    <source>
        <dbReference type="EMBL" id="KAK3011344.1"/>
    </source>
</evidence>
<evidence type="ECO:0000313" key="8">
    <source>
        <dbReference type="Proteomes" id="UP001188597"/>
    </source>
</evidence>
<dbReference type="SUPFAM" id="SSF56281">
    <property type="entry name" value="Metallo-hydrolase/oxidoreductase"/>
    <property type="match status" value="1"/>
</dbReference>
<dbReference type="GO" id="GO:0006303">
    <property type="term" value="P:double-strand break repair via nonhomologous end joining"/>
    <property type="evidence" value="ECO:0007669"/>
    <property type="project" value="TreeGrafter"/>
</dbReference>
<dbReference type="InterPro" id="IPR036866">
    <property type="entry name" value="RibonucZ/Hydroxyglut_hydro"/>
</dbReference>
<keyword evidence="4" id="KW-0234">DNA repair</keyword>
<name>A0AA88VQ61_9ASTE</name>
<dbReference type="PANTHER" id="PTHR23240">
    <property type="entry name" value="DNA CROSS-LINK REPAIR PROTEIN PSO2/SNM1-RELATED"/>
    <property type="match status" value="1"/>
</dbReference>
<dbReference type="AlphaFoldDB" id="A0AA88VQ61"/>
<dbReference type="PANTHER" id="PTHR23240:SF36">
    <property type="entry name" value="DNA CROSS-LINK REPAIR PROTEIN SNM1"/>
    <property type="match status" value="1"/>
</dbReference>
<dbReference type="Proteomes" id="UP001188597">
    <property type="component" value="Unassembled WGS sequence"/>
</dbReference>
<organism evidence="7 8">
    <name type="scientific">Escallonia herrerae</name>
    <dbReference type="NCBI Taxonomy" id="1293975"/>
    <lineage>
        <taxon>Eukaryota</taxon>
        <taxon>Viridiplantae</taxon>
        <taxon>Streptophyta</taxon>
        <taxon>Embryophyta</taxon>
        <taxon>Tracheophyta</taxon>
        <taxon>Spermatophyta</taxon>
        <taxon>Magnoliopsida</taxon>
        <taxon>eudicotyledons</taxon>
        <taxon>Gunneridae</taxon>
        <taxon>Pentapetalae</taxon>
        <taxon>asterids</taxon>
        <taxon>campanulids</taxon>
        <taxon>Escalloniales</taxon>
        <taxon>Escalloniaceae</taxon>
        <taxon>Escallonia</taxon>
    </lineage>
</organism>
<evidence type="ECO:0000256" key="5">
    <source>
        <dbReference type="ARBA" id="ARBA00023242"/>
    </source>
</evidence>
<evidence type="ECO:0000256" key="4">
    <source>
        <dbReference type="ARBA" id="ARBA00023204"/>
    </source>
</evidence>
<keyword evidence="5" id="KW-0539">Nucleus</keyword>
<evidence type="ECO:0000259" key="6">
    <source>
        <dbReference type="Pfam" id="PF07522"/>
    </source>
</evidence>
<dbReference type="GO" id="GO:0035312">
    <property type="term" value="F:5'-3' DNA exonuclease activity"/>
    <property type="evidence" value="ECO:0007669"/>
    <property type="project" value="TreeGrafter"/>
</dbReference>
<accession>A0AA88VQ61</accession>
<evidence type="ECO:0000256" key="3">
    <source>
        <dbReference type="ARBA" id="ARBA00022763"/>
    </source>
</evidence>
<dbReference type="InterPro" id="IPR011084">
    <property type="entry name" value="DRMBL"/>
</dbReference>
<comment type="subcellular location">
    <subcellularLocation>
        <location evidence="1">Nucleus</location>
    </subcellularLocation>
</comment>
<dbReference type="Pfam" id="PF07522">
    <property type="entry name" value="DRMBL"/>
    <property type="match status" value="1"/>
</dbReference>
<comment type="similarity">
    <text evidence="2">Belongs to the DNA repair metallo-beta-lactamase (DRMBL) family.</text>
</comment>
<evidence type="ECO:0000256" key="1">
    <source>
        <dbReference type="ARBA" id="ARBA00004123"/>
    </source>
</evidence>
<dbReference type="GO" id="GO:0005634">
    <property type="term" value="C:nucleus"/>
    <property type="evidence" value="ECO:0007669"/>
    <property type="project" value="UniProtKB-SubCell"/>
</dbReference>